<sequence length="104" mass="11384">MVTYVAVCRVAANRVEAAFWDVARKGAMEGQECFGKAGVRRELGELPAHKDKDKDRIWCPKYAGLARAGSKISTGLVMERSTGDEDDEKGGKTLYGIARHPGRD</sequence>
<accession>A0AAJ0BEE1</accession>
<evidence type="ECO:0000313" key="2">
    <source>
        <dbReference type="EMBL" id="KAK1755583.1"/>
    </source>
</evidence>
<gene>
    <name evidence="2" type="ORF">QBC47DRAFT_360493</name>
</gene>
<organism evidence="2 3">
    <name type="scientific">Echria macrotheca</name>
    <dbReference type="NCBI Taxonomy" id="438768"/>
    <lineage>
        <taxon>Eukaryota</taxon>
        <taxon>Fungi</taxon>
        <taxon>Dikarya</taxon>
        <taxon>Ascomycota</taxon>
        <taxon>Pezizomycotina</taxon>
        <taxon>Sordariomycetes</taxon>
        <taxon>Sordariomycetidae</taxon>
        <taxon>Sordariales</taxon>
        <taxon>Schizotheciaceae</taxon>
        <taxon>Echria</taxon>
    </lineage>
</organism>
<dbReference type="Proteomes" id="UP001239445">
    <property type="component" value="Unassembled WGS sequence"/>
</dbReference>
<reference evidence="2" key="1">
    <citation type="submission" date="2023-06" db="EMBL/GenBank/DDBJ databases">
        <title>Genome-scale phylogeny and comparative genomics of the fungal order Sordariales.</title>
        <authorList>
            <consortium name="Lawrence Berkeley National Laboratory"/>
            <person name="Hensen N."/>
            <person name="Bonometti L."/>
            <person name="Westerberg I."/>
            <person name="Brannstrom I.O."/>
            <person name="Guillou S."/>
            <person name="Cros-Aarteil S."/>
            <person name="Calhoun S."/>
            <person name="Haridas S."/>
            <person name="Kuo A."/>
            <person name="Mondo S."/>
            <person name="Pangilinan J."/>
            <person name="Riley R."/>
            <person name="Labutti K."/>
            <person name="Andreopoulos B."/>
            <person name="Lipzen A."/>
            <person name="Chen C."/>
            <person name="Yanf M."/>
            <person name="Daum C."/>
            <person name="Ng V."/>
            <person name="Clum A."/>
            <person name="Steindorff A."/>
            <person name="Ohm R."/>
            <person name="Martin F."/>
            <person name="Silar P."/>
            <person name="Natvig D."/>
            <person name="Lalanne C."/>
            <person name="Gautier V."/>
            <person name="Ament-Velasquez S.L."/>
            <person name="Kruys A."/>
            <person name="Hutchinson M.I."/>
            <person name="Powell A.J."/>
            <person name="Barry K."/>
            <person name="Miller A.N."/>
            <person name="Grigoriev I.V."/>
            <person name="Debuchy R."/>
            <person name="Gladieux P."/>
            <person name="Thoren M.H."/>
            <person name="Johannesson H."/>
        </authorList>
    </citation>
    <scope>NUCLEOTIDE SEQUENCE</scope>
    <source>
        <strain evidence="2">PSN4</strain>
    </source>
</reference>
<evidence type="ECO:0000256" key="1">
    <source>
        <dbReference type="SAM" id="MobiDB-lite"/>
    </source>
</evidence>
<keyword evidence="3" id="KW-1185">Reference proteome</keyword>
<evidence type="ECO:0000313" key="3">
    <source>
        <dbReference type="Proteomes" id="UP001239445"/>
    </source>
</evidence>
<dbReference type="EMBL" id="MU839833">
    <property type="protein sequence ID" value="KAK1755583.1"/>
    <property type="molecule type" value="Genomic_DNA"/>
</dbReference>
<protein>
    <submittedName>
        <fullName evidence="2">Uncharacterized protein</fullName>
    </submittedName>
</protein>
<comment type="caution">
    <text evidence="2">The sequence shown here is derived from an EMBL/GenBank/DDBJ whole genome shotgun (WGS) entry which is preliminary data.</text>
</comment>
<feature type="region of interest" description="Disordered" evidence="1">
    <location>
        <begin position="77"/>
        <end position="104"/>
    </location>
</feature>
<proteinExistence type="predicted"/>
<dbReference type="AlphaFoldDB" id="A0AAJ0BEE1"/>
<name>A0AAJ0BEE1_9PEZI</name>